<feature type="transmembrane region" description="Helical" evidence="1">
    <location>
        <begin position="186"/>
        <end position="215"/>
    </location>
</feature>
<feature type="transmembrane region" description="Helical" evidence="1">
    <location>
        <begin position="105"/>
        <end position="126"/>
    </location>
</feature>
<dbReference type="AlphaFoldDB" id="A1CRP2"/>
<evidence type="ECO:0000313" key="2">
    <source>
        <dbReference type="EMBL" id="EAW08313.1"/>
    </source>
</evidence>
<proteinExistence type="predicted"/>
<dbReference type="VEuPathDB" id="FungiDB:ACLA_030460"/>
<dbReference type="HOGENOM" id="CLU_1090262_0_0_1"/>
<evidence type="ECO:0000256" key="1">
    <source>
        <dbReference type="SAM" id="Phobius"/>
    </source>
</evidence>
<evidence type="ECO:0000313" key="3">
    <source>
        <dbReference type="Proteomes" id="UP000006701"/>
    </source>
</evidence>
<dbReference type="OMA" id="GWPKIPW"/>
<dbReference type="Proteomes" id="UP000006701">
    <property type="component" value="Unassembled WGS sequence"/>
</dbReference>
<dbReference type="eggNOG" id="ENOG502RABU">
    <property type="taxonomic scope" value="Eukaryota"/>
</dbReference>
<dbReference type="EMBL" id="DS027059">
    <property type="protein sequence ID" value="EAW08313.1"/>
    <property type="molecule type" value="Genomic_DNA"/>
</dbReference>
<keyword evidence="3" id="KW-1185">Reference proteome</keyword>
<dbReference type="KEGG" id="act:ACLA_030460"/>
<reference evidence="2 3" key="1">
    <citation type="journal article" date="2008" name="PLoS Genet.">
        <title>Genomic islands in the pathogenic filamentous fungus Aspergillus fumigatus.</title>
        <authorList>
            <person name="Fedorova N.D."/>
            <person name="Khaldi N."/>
            <person name="Joardar V.S."/>
            <person name="Maiti R."/>
            <person name="Amedeo P."/>
            <person name="Anderson M.J."/>
            <person name="Crabtree J."/>
            <person name="Silva J.C."/>
            <person name="Badger J.H."/>
            <person name="Albarraq A."/>
            <person name="Angiuoli S."/>
            <person name="Bussey H."/>
            <person name="Bowyer P."/>
            <person name="Cotty P.J."/>
            <person name="Dyer P.S."/>
            <person name="Egan A."/>
            <person name="Galens K."/>
            <person name="Fraser-Liggett C.M."/>
            <person name="Haas B.J."/>
            <person name="Inman J.M."/>
            <person name="Kent R."/>
            <person name="Lemieux S."/>
            <person name="Malavazi I."/>
            <person name="Orvis J."/>
            <person name="Roemer T."/>
            <person name="Ronning C.M."/>
            <person name="Sundaram J.P."/>
            <person name="Sutton G."/>
            <person name="Turner G."/>
            <person name="Venter J.C."/>
            <person name="White O.R."/>
            <person name="Whitty B.R."/>
            <person name="Youngman P."/>
            <person name="Wolfe K.H."/>
            <person name="Goldman G.H."/>
            <person name="Wortman J.R."/>
            <person name="Jiang B."/>
            <person name="Denning D.W."/>
            <person name="Nierman W.C."/>
        </authorList>
    </citation>
    <scope>NUCLEOTIDE SEQUENCE [LARGE SCALE GENOMIC DNA]</scope>
    <source>
        <strain evidence="3">ATCC 1007 / CBS 513.65 / DSM 816 / NCTC 3887 / NRRL 1</strain>
    </source>
</reference>
<protein>
    <submittedName>
        <fullName evidence="2">Uncharacterized protein</fullName>
    </submittedName>
</protein>
<keyword evidence="1" id="KW-0472">Membrane</keyword>
<name>A1CRP2_ASPCL</name>
<organism evidence="2 3">
    <name type="scientific">Aspergillus clavatus (strain ATCC 1007 / CBS 513.65 / DSM 816 / NCTC 3887 / NRRL 1 / QM 1276 / 107)</name>
    <dbReference type="NCBI Taxonomy" id="344612"/>
    <lineage>
        <taxon>Eukaryota</taxon>
        <taxon>Fungi</taxon>
        <taxon>Dikarya</taxon>
        <taxon>Ascomycota</taxon>
        <taxon>Pezizomycotina</taxon>
        <taxon>Eurotiomycetes</taxon>
        <taxon>Eurotiomycetidae</taxon>
        <taxon>Eurotiales</taxon>
        <taxon>Aspergillaceae</taxon>
        <taxon>Aspergillus</taxon>
        <taxon>Aspergillus subgen. Fumigati</taxon>
    </lineage>
</organism>
<gene>
    <name evidence="2" type="ORF">ACLA_030460</name>
</gene>
<dbReference type="GeneID" id="4701741"/>
<keyword evidence="1" id="KW-0812">Transmembrane</keyword>
<accession>A1CRP2</accession>
<keyword evidence="1" id="KW-1133">Transmembrane helix</keyword>
<sequence length="251" mass="28217">MGQRVSAIHSVKSENYYEKGNAINEIWIGNVELLSRLPFGDSDLAQASWPIGGWPKIPWHNFIIPLKRRAFSFYVGDGDGDGPHPLSKEAMTSARPSVHLSRGKLLIAVTVLSLLFLSAVYVPVALRQHTAPYGWDTDSERRRQQKRRLATRTSIASVFLFAALVITALQFHLWTMIRYVFSAKGAGFLILGITWATVGVIGHFFAVKAVTLLWLDWRDARRAAAEDLSQELVEKELPGILVSWLQRQHRA</sequence>
<feature type="transmembrane region" description="Helical" evidence="1">
    <location>
        <begin position="149"/>
        <end position="174"/>
    </location>
</feature>
<dbReference type="OrthoDB" id="4486746at2759"/>
<dbReference type="RefSeq" id="XP_001269739.1">
    <property type="nucleotide sequence ID" value="XM_001269738.1"/>
</dbReference>